<keyword evidence="4" id="KW-1185">Reference proteome</keyword>
<feature type="region of interest" description="Disordered" evidence="1">
    <location>
        <begin position="150"/>
        <end position="218"/>
    </location>
</feature>
<evidence type="ECO:0000313" key="4">
    <source>
        <dbReference type="Proteomes" id="UP000195402"/>
    </source>
</evidence>
<dbReference type="InParanoid" id="A0A200QE62"/>
<feature type="transmembrane region" description="Helical" evidence="2">
    <location>
        <begin position="65"/>
        <end position="86"/>
    </location>
</feature>
<evidence type="ECO:0000313" key="3">
    <source>
        <dbReference type="EMBL" id="OVA08751.1"/>
    </source>
</evidence>
<evidence type="ECO:0000256" key="1">
    <source>
        <dbReference type="SAM" id="MobiDB-lite"/>
    </source>
</evidence>
<keyword evidence="2" id="KW-0472">Membrane</keyword>
<organism evidence="3 4">
    <name type="scientific">Macleaya cordata</name>
    <name type="common">Five-seeded plume-poppy</name>
    <name type="synonym">Bocconia cordata</name>
    <dbReference type="NCBI Taxonomy" id="56857"/>
    <lineage>
        <taxon>Eukaryota</taxon>
        <taxon>Viridiplantae</taxon>
        <taxon>Streptophyta</taxon>
        <taxon>Embryophyta</taxon>
        <taxon>Tracheophyta</taxon>
        <taxon>Spermatophyta</taxon>
        <taxon>Magnoliopsida</taxon>
        <taxon>Ranunculales</taxon>
        <taxon>Papaveraceae</taxon>
        <taxon>Papaveroideae</taxon>
        <taxon>Macleaya</taxon>
    </lineage>
</organism>
<feature type="compositionally biased region" description="Basic and acidic residues" evidence="1">
    <location>
        <begin position="199"/>
        <end position="210"/>
    </location>
</feature>
<dbReference type="FunCoup" id="A0A200QE62">
    <property type="interactions" value="251"/>
</dbReference>
<dbReference type="OMA" id="QCEEVPF"/>
<evidence type="ECO:0008006" key="5">
    <source>
        <dbReference type="Google" id="ProtNLM"/>
    </source>
</evidence>
<dbReference type="AlphaFoldDB" id="A0A200QE62"/>
<evidence type="ECO:0000256" key="2">
    <source>
        <dbReference type="SAM" id="Phobius"/>
    </source>
</evidence>
<dbReference type="PANTHER" id="PTHR33640">
    <property type="entry name" value="TRANSMEMBRANE PROTEIN"/>
    <property type="match status" value="1"/>
</dbReference>
<name>A0A200QE62_MACCD</name>
<dbReference type="OrthoDB" id="1916829at2759"/>
<dbReference type="Proteomes" id="UP000195402">
    <property type="component" value="Unassembled WGS sequence"/>
</dbReference>
<reference evidence="3 4" key="1">
    <citation type="journal article" date="2017" name="Mol. Plant">
        <title>The Genome of Medicinal Plant Macleaya cordata Provides New Insights into Benzylisoquinoline Alkaloids Metabolism.</title>
        <authorList>
            <person name="Liu X."/>
            <person name="Liu Y."/>
            <person name="Huang P."/>
            <person name="Ma Y."/>
            <person name="Qing Z."/>
            <person name="Tang Q."/>
            <person name="Cao H."/>
            <person name="Cheng P."/>
            <person name="Zheng Y."/>
            <person name="Yuan Z."/>
            <person name="Zhou Y."/>
            <person name="Liu J."/>
            <person name="Tang Z."/>
            <person name="Zhuo Y."/>
            <person name="Zhang Y."/>
            <person name="Yu L."/>
            <person name="Huang J."/>
            <person name="Yang P."/>
            <person name="Peng Q."/>
            <person name="Zhang J."/>
            <person name="Jiang W."/>
            <person name="Zhang Z."/>
            <person name="Lin K."/>
            <person name="Ro D.K."/>
            <person name="Chen X."/>
            <person name="Xiong X."/>
            <person name="Shang Y."/>
            <person name="Huang S."/>
            <person name="Zeng J."/>
        </authorList>
    </citation>
    <scope>NUCLEOTIDE SEQUENCE [LARGE SCALE GENOMIC DNA]</scope>
    <source>
        <strain evidence="4">cv. BLH2017</strain>
        <tissue evidence="3">Root</tissue>
    </source>
</reference>
<accession>A0A200QE62</accession>
<keyword evidence="2" id="KW-0812">Transmembrane</keyword>
<dbReference type="STRING" id="56857.A0A200QE62"/>
<feature type="compositionally biased region" description="Low complexity" evidence="1">
    <location>
        <begin position="160"/>
        <end position="170"/>
    </location>
</feature>
<feature type="transmembrane region" description="Helical" evidence="2">
    <location>
        <begin position="26"/>
        <end position="45"/>
    </location>
</feature>
<dbReference type="EMBL" id="MVGT01002292">
    <property type="protein sequence ID" value="OVA08751.1"/>
    <property type="molecule type" value="Genomic_DNA"/>
</dbReference>
<gene>
    <name evidence="3" type="ORF">BVC80_551g57</name>
</gene>
<keyword evidence="2" id="KW-1133">Transmembrane helix</keyword>
<proteinExistence type="predicted"/>
<protein>
    <recommendedName>
        <fullName evidence="5">DUF4408 domain-containing protein</fullName>
    </recommendedName>
</protein>
<sequence>MDSFDIDNVKLEKANAMKRYNRLQKIGNFFRIFEVCVALILFSWFSTRLPTAVQISEKYFRDLCVIVVSPRFVFFLGNAIILTLFVKSGKFSGDESAPNNDGNHLYDEFVKKSETKQRNCTDISPPPPYVAAQEEIVYQDKQTVYEENTVPAHTYKPTVTDHSSTNTSRTTTEEPKIYRRSQSDISKPQVNGKPRRELRRSETEKCRKFDTPAGEETAEMSYSEKVMSNEEFRRTIEEFIAKQVKFHREESMAIVLQ</sequence>
<dbReference type="PANTHER" id="PTHR33640:SF8">
    <property type="entry name" value="TRANSMEMBRANE PROTEIN"/>
    <property type="match status" value="1"/>
</dbReference>
<comment type="caution">
    <text evidence="3">The sequence shown here is derived from an EMBL/GenBank/DDBJ whole genome shotgun (WGS) entry which is preliminary data.</text>
</comment>